<dbReference type="EMBL" id="QRDW01000008">
    <property type="protein sequence ID" value="RED48109.1"/>
    <property type="molecule type" value="Genomic_DNA"/>
</dbReference>
<dbReference type="AlphaFoldDB" id="A0A3D9HF44"/>
<keyword evidence="1" id="KW-0732">Signal</keyword>
<name>A0A3D9HF44_9PROT</name>
<keyword evidence="3" id="KW-1185">Reference proteome</keyword>
<gene>
    <name evidence="2" type="ORF">DFP90_108128</name>
</gene>
<evidence type="ECO:0000313" key="3">
    <source>
        <dbReference type="Proteomes" id="UP000256845"/>
    </source>
</evidence>
<evidence type="ECO:0000313" key="2">
    <source>
        <dbReference type="EMBL" id="RED48109.1"/>
    </source>
</evidence>
<accession>A0A3D9HF44</accession>
<reference evidence="2 3" key="1">
    <citation type="submission" date="2018-07" db="EMBL/GenBank/DDBJ databases">
        <title>Genomic Encyclopedia of Type Strains, Phase III (KMG-III): the genomes of soil and plant-associated and newly described type strains.</title>
        <authorList>
            <person name="Whitman W."/>
        </authorList>
    </citation>
    <scope>NUCLEOTIDE SEQUENCE [LARGE SCALE GENOMIC DNA]</scope>
    <source>
        <strain evidence="2 3">CECT 8488</strain>
    </source>
</reference>
<feature type="signal peptide" evidence="1">
    <location>
        <begin position="1"/>
        <end position="23"/>
    </location>
</feature>
<feature type="chain" id="PRO_5017657684" description="Lipoprotein" evidence="1">
    <location>
        <begin position="24"/>
        <end position="194"/>
    </location>
</feature>
<comment type="caution">
    <text evidence="2">The sequence shown here is derived from an EMBL/GenBank/DDBJ whole genome shotgun (WGS) entry which is preliminary data.</text>
</comment>
<dbReference type="OrthoDB" id="8447133at2"/>
<evidence type="ECO:0000256" key="1">
    <source>
        <dbReference type="SAM" id="SignalP"/>
    </source>
</evidence>
<dbReference type="RefSeq" id="WP_115937731.1">
    <property type="nucleotide sequence ID" value="NZ_QRDW01000008.1"/>
</dbReference>
<protein>
    <recommendedName>
        <fullName evidence="4">Lipoprotein</fullName>
    </recommendedName>
</protein>
<dbReference type="Proteomes" id="UP000256845">
    <property type="component" value="Unassembled WGS sequence"/>
</dbReference>
<dbReference type="PROSITE" id="PS51257">
    <property type="entry name" value="PROKAR_LIPOPROTEIN"/>
    <property type="match status" value="1"/>
</dbReference>
<evidence type="ECO:0008006" key="4">
    <source>
        <dbReference type="Google" id="ProtNLM"/>
    </source>
</evidence>
<organism evidence="2 3">
    <name type="scientific">Aestuariispira insulae</name>
    <dbReference type="NCBI Taxonomy" id="1461337"/>
    <lineage>
        <taxon>Bacteria</taxon>
        <taxon>Pseudomonadati</taxon>
        <taxon>Pseudomonadota</taxon>
        <taxon>Alphaproteobacteria</taxon>
        <taxon>Rhodospirillales</taxon>
        <taxon>Kiloniellaceae</taxon>
        <taxon>Aestuariispira</taxon>
    </lineage>
</organism>
<proteinExistence type="predicted"/>
<sequence>MKKIVSGLVGLFALAGLSACETAIDQPQYADLTFGHLGVIELNVAEIKVIKAYQPSPAAPHVELEFPVSPLETAARWATDRLKATGTRGVATVTISDASVVETALKTEDGLTGAFTTDQSERYDGTIEMKIVTEDPSGTMAETTTVVRRSTTVPEDVSLNERSDIWYDFTEQLMTDLDRQLVTNIKTYLKGFTY</sequence>